<accession>A0A2I3GJG8</accession>
<dbReference type="InParanoid" id="A0A2I3GJG8"/>
<dbReference type="GeneTree" id="ENSGT00910000148304"/>
<dbReference type="Proteomes" id="UP000001073">
    <property type="component" value="Chromosome 10"/>
</dbReference>
<protein>
    <submittedName>
        <fullName evidence="1">Uncharacterized protein</fullName>
    </submittedName>
</protein>
<reference evidence="1" key="2">
    <citation type="submission" date="2025-08" db="UniProtKB">
        <authorList>
            <consortium name="Ensembl"/>
        </authorList>
    </citation>
    <scope>IDENTIFICATION</scope>
</reference>
<reference evidence="1" key="3">
    <citation type="submission" date="2025-09" db="UniProtKB">
        <authorList>
            <consortium name="Ensembl"/>
        </authorList>
    </citation>
    <scope>IDENTIFICATION</scope>
</reference>
<dbReference type="EMBL" id="ADFV01090457">
    <property type="status" value="NOT_ANNOTATED_CDS"/>
    <property type="molecule type" value="Genomic_DNA"/>
</dbReference>
<name>A0A2I3GJG8_NOMLE</name>
<keyword evidence="2" id="KW-1185">Reference proteome</keyword>
<evidence type="ECO:0000313" key="2">
    <source>
        <dbReference type="Proteomes" id="UP000001073"/>
    </source>
</evidence>
<organism evidence="1 2">
    <name type="scientific">Nomascus leucogenys</name>
    <name type="common">Northern white-cheeked gibbon</name>
    <name type="synonym">Hylobates leucogenys</name>
    <dbReference type="NCBI Taxonomy" id="61853"/>
    <lineage>
        <taxon>Eukaryota</taxon>
        <taxon>Metazoa</taxon>
        <taxon>Chordata</taxon>
        <taxon>Craniata</taxon>
        <taxon>Vertebrata</taxon>
        <taxon>Euteleostomi</taxon>
        <taxon>Mammalia</taxon>
        <taxon>Eutheria</taxon>
        <taxon>Euarchontoglires</taxon>
        <taxon>Primates</taxon>
        <taxon>Haplorrhini</taxon>
        <taxon>Catarrhini</taxon>
        <taxon>Hylobatidae</taxon>
        <taxon>Nomascus</taxon>
    </lineage>
</organism>
<dbReference type="AlphaFoldDB" id="A0A2I3GJG8"/>
<dbReference type="Ensembl" id="ENSNLET00000007863.2">
    <property type="protein sequence ID" value="ENSNLEP00000031451.1"/>
    <property type="gene ID" value="ENSNLEG00000006185.2"/>
</dbReference>
<proteinExistence type="predicted"/>
<dbReference type="OMA" id="VACPPCC"/>
<sequence length="112" mass="11939">MLLILVTPVPTRLRARQRLALLVLTPRACPASRVRGRLSCRRTLPRMGPASCSALATNAAPGPPCRPCLLQSLDHWGNSVPQSLMSILDPASSWVPKSASPPRVACPCPPAL</sequence>
<reference evidence="1 2" key="1">
    <citation type="submission" date="2012-10" db="EMBL/GenBank/DDBJ databases">
        <authorList>
            <consortium name="Gibbon Genome Sequencing Consortium"/>
        </authorList>
    </citation>
    <scope>NUCLEOTIDE SEQUENCE [LARGE SCALE GENOMIC DNA]</scope>
</reference>
<evidence type="ECO:0000313" key="1">
    <source>
        <dbReference type="Ensembl" id="ENSNLEP00000031451.1"/>
    </source>
</evidence>